<dbReference type="EMBL" id="CM000761">
    <property type="protein sequence ID" value="OQU90143.1"/>
    <property type="molecule type" value="Genomic_DNA"/>
</dbReference>
<gene>
    <name evidence="1" type="ORF">SORBI_3002G348850</name>
</gene>
<dbReference type="InParanoid" id="A0A1W0W727"/>
<reference evidence="1 2" key="1">
    <citation type="journal article" date="2009" name="Nature">
        <title>The Sorghum bicolor genome and the diversification of grasses.</title>
        <authorList>
            <person name="Paterson A.H."/>
            <person name="Bowers J.E."/>
            <person name="Bruggmann R."/>
            <person name="Dubchak I."/>
            <person name="Grimwood J."/>
            <person name="Gundlach H."/>
            <person name="Haberer G."/>
            <person name="Hellsten U."/>
            <person name="Mitros T."/>
            <person name="Poliakov A."/>
            <person name="Schmutz J."/>
            <person name="Spannagl M."/>
            <person name="Tang H."/>
            <person name="Wang X."/>
            <person name="Wicker T."/>
            <person name="Bharti A.K."/>
            <person name="Chapman J."/>
            <person name="Feltus F.A."/>
            <person name="Gowik U."/>
            <person name="Grigoriev I.V."/>
            <person name="Lyons E."/>
            <person name="Maher C.A."/>
            <person name="Martis M."/>
            <person name="Narechania A."/>
            <person name="Otillar R.P."/>
            <person name="Penning B.W."/>
            <person name="Salamov A.A."/>
            <person name="Wang Y."/>
            <person name="Zhang L."/>
            <person name="Carpita N.C."/>
            <person name="Freeling M."/>
            <person name="Gingle A.R."/>
            <person name="Hash C.T."/>
            <person name="Keller B."/>
            <person name="Klein P."/>
            <person name="Kresovich S."/>
            <person name="McCann M.C."/>
            <person name="Ming R."/>
            <person name="Peterson D.G."/>
            <person name="Mehboob-ur-Rahman"/>
            <person name="Ware D."/>
            <person name="Westhoff P."/>
            <person name="Mayer K.F."/>
            <person name="Messing J."/>
            <person name="Rokhsar D.S."/>
        </authorList>
    </citation>
    <scope>NUCLEOTIDE SEQUENCE [LARGE SCALE GENOMIC DNA]</scope>
    <source>
        <strain evidence="2">cv. BTx623</strain>
    </source>
</reference>
<evidence type="ECO:0000313" key="2">
    <source>
        <dbReference type="Proteomes" id="UP000000768"/>
    </source>
</evidence>
<reference evidence="2" key="2">
    <citation type="journal article" date="2018" name="Plant J.">
        <title>The Sorghum bicolor reference genome: improved assembly, gene annotations, a transcriptome atlas, and signatures of genome organization.</title>
        <authorList>
            <person name="McCormick R.F."/>
            <person name="Truong S.K."/>
            <person name="Sreedasyam A."/>
            <person name="Jenkins J."/>
            <person name="Shu S."/>
            <person name="Sims D."/>
            <person name="Kennedy M."/>
            <person name="Amirebrahimi M."/>
            <person name="Weers B.D."/>
            <person name="McKinley B."/>
            <person name="Mattison A."/>
            <person name="Morishige D.T."/>
            <person name="Grimwood J."/>
            <person name="Schmutz J."/>
            <person name="Mullet J.E."/>
        </authorList>
    </citation>
    <scope>NUCLEOTIDE SEQUENCE [LARGE SCALE GENOMIC DNA]</scope>
    <source>
        <strain evidence="2">cv. BTx623</strain>
    </source>
</reference>
<proteinExistence type="predicted"/>
<dbReference type="AlphaFoldDB" id="A0A1W0W727"/>
<keyword evidence="2" id="KW-1185">Reference proteome</keyword>
<organism evidence="1 2">
    <name type="scientific">Sorghum bicolor</name>
    <name type="common">Sorghum</name>
    <name type="synonym">Sorghum vulgare</name>
    <dbReference type="NCBI Taxonomy" id="4558"/>
    <lineage>
        <taxon>Eukaryota</taxon>
        <taxon>Viridiplantae</taxon>
        <taxon>Streptophyta</taxon>
        <taxon>Embryophyta</taxon>
        <taxon>Tracheophyta</taxon>
        <taxon>Spermatophyta</taxon>
        <taxon>Magnoliopsida</taxon>
        <taxon>Liliopsida</taxon>
        <taxon>Poales</taxon>
        <taxon>Poaceae</taxon>
        <taxon>PACMAD clade</taxon>
        <taxon>Panicoideae</taxon>
        <taxon>Andropogonodae</taxon>
        <taxon>Andropogoneae</taxon>
        <taxon>Sorghinae</taxon>
        <taxon>Sorghum</taxon>
    </lineage>
</organism>
<dbReference type="Proteomes" id="UP000000768">
    <property type="component" value="Chromosome 2"/>
</dbReference>
<protein>
    <submittedName>
        <fullName evidence="1">Uncharacterized protein</fullName>
    </submittedName>
</protein>
<evidence type="ECO:0000313" key="1">
    <source>
        <dbReference type="EMBL" id="OQU90143.1"/>
    </source>
</evidence>
<name>A0A1W0W727_SORBI</name>
<accession>A0A1W0W727</accession>
<sequence>MFLPGGQTPRRFASLPALFASPYFYIQIDHHTYACDGWLLCLFLAVSPPTYTCSTMNTVTHALCFVVPFEGSCTVLRLKKLYCTLLQRPERRDHESHVYYVGFSTTKWKFE</sequence>
<dbReference type="Gramene" id="OQU90143">
    <property type="protein sequence ID" value="OQU90143"/>
    <property type="gene ID" value="SORBI_3002G348850"/>
</dbReference>